<dbReference type="EMBL" id="PGTZ01000006">
    <property type="protein sequence ID" value="PJI95117.1"/>
    <property type="molecule type" value="Genomic_DNA"/>
</dbReference>
<gene>
    <name evidence="1" type="ORF">CLV34_0970</name>
</gene>
<sequence length="103" mass="11357">MLTSTETARTATELRASYDLTGLTLDEVATDLHLAPAQVAATLDVTPASDPSDVWLLRDYLDQAVRDAGRTPVPFSTLTRANKLKARMWFSLRRAPRHDFGVA</sequence>
<dbReference type="RefSeq" id="WP_100349031.1">
    <property type="nucleotide sequence ID" value="NZ_PGTZ01000006.1"/>
</dbReference>
<evidence type="ECO:0000313" key="2">
    <source>
        <dbReference type="Proteomes" id="UP000231586"/>
    </source>
</evidence>
<dbReference type="AlphaFoldDB" id="A0A2M8WW26"/>
<name>A0A2M8WW26_9MICO</name>
<keyword evidence="2" id="KW-1185">Reference proteome</keyword>
<dbReference type="Pfam" id="PF10078">
    <property type="entry name" value="DUF2316"/>
    <property type="match status" value="1"/>
</dbReference>
<evidence type="ECO:0008006" key="3">
    <source>
        <dbReference type="Google" id="ProtNLM"/>
    </source>
</evidence>
<evidence type="ECO:0000313" key="1">
    <source>
        <dbReference type="EMBL" id="PJI95117.1"/>
    </source>
</evidence>
<reference evidence="1 2" key="1">
    <citation type="submission" date="2017-11" db="EMBL/GenBank/DDBJ databases">
        <title>Genomic Encyclopedia of Archaeal and Bacterial Type Strains, Phase II (KMG-II): From Individual Species to Whole Genera.</title>
        <authorList>
            <person name="Goeker M."/>
        </authorList>
    </citation>
    <scope>NUCLEOTIDE SEQUENCE [LARGE SCALE GENOMIC DNA]</scope>
    <source>
        <strain evidence="1 2">DSM 22413</strain>
    </source>
</reference>
<organism evidence="1 2">
    <name type="scientific">Luteimicrobium subarcticum</name>
    <dbReference type="NCBI Taxonomy" id="620910"/>
    <lineage>
        <taxon>Bacteria</taxon>
        <taxon>Bacillati</taxon>
        <taxon>Actinomycetota</taxon>
        <taxon>Actinomycetes</taxon>
        <taxon>Micrococcales</taxon>
        <taxon>Luteimicrobium</taxon>
    </lineage>
</organism>
<protein>
    <recommendedName>
        <fullName evidence="3">DUF2316 family protein</fullName>
    </recommendedName>
</protein>
<proteinExistence type="predicted"/>
<accession>A0A2M8WW26</accession>
<dbReference type="Proteomes" id="UP000231586">
    <property type="component" value="Unassembled WGS sequence"/>
</dbReference>
<dbReference type="OrthoDB" id="4427436at2"/>
<dbReference type="InterPro" id="IPR018757">
    <property type="entry name" value="DUF2316"/>
</dbReference>
<comment type="caution">
    <text evidence="1">The sequence shown here is derived from an EMBL/GenBank/DDBJ whole genome shotgun (WGS) entry which is preliminary data.</text>
</comment>